<reference evidence="2 3" key="1">
    <citation type="submission" date="2023-05" db="EMBL/GenBank/DDBJ databases">
        <title>Novel species of genus Flectobacillus isolated from stream in China.</title>
        <authorList>
            <person name="Lu H."/>
        </authorList>
    </citation>
    <scope>NUCLEOTIDE SEQUENCE [LARGE SCALE GENOMIC DNA]</scope>
    <source>
        <strain evidence="2 3">KCTC 42575</strain>
    </source>
</reference>
<organism evidence="2 3">
    <name type="scientific">Flectobacillus roseus</name>
    <dbReference type="NCBI Taxonomy" id="502259"/>
    <lineage>
        <taxon>Bacteria</taxon>
        <taxon>Pseudomonadati</taxon>
        <taxon>Bacteroidota</taxon>
        <taxon>Cytophagia</taxon>
        <taxon>Cytophagales</taxon>
        <taxon>Flectobacillaceae</taxon>
        <taxon>Flectobacillus</taxon>
    </lineage>
</organism>
<accession>A0ABT6Y743</accession>
<dbReference type="InterPro" id="IPR045549">
    <property type="entry name" value="bpX4"/>
</dbReference>
<evidence type="ECO:0000313" key="3">
    <source>
        <dbReference type="Proteomes" id="UP001236507"/>
    </source>
</evidence>
<feature type="domain" description="MoxR-vWA-beta-propeller ternary system" evidence="1">
    <location>
        <begin position="5"/>
        <end position="202"/>
    </location>
</feature>
<evidence type="ECO:0000259" key="1">
    <source>
        <dbReference type="Pfam" id="PF19920"/>
    </source>
</evidence>
<sequence length="204" mass="23707">MSSTYFVDLLQTIREEESAILYNNLPKISDAEKQQAIIYLRKTYQEECICYPHGYPPFDAKAALWGAQILYISCQLVLFRKQNLEDIQALLNDFSSPKTPSTVLSADLMLRFLPSVIEILQSLTPEDPLIELLTQLLEKWHYSGIAFLLNSENLSFEIELQDPCLRQLYLDRVIENSRTDLIQNSILNPFLRANYGIHYQHFTR</sequence>
<keyword evidence="3" id="KW-1185">Reference proteome</keyword>
<protein>
    <recommendedName>
        <fullName evidence="1">MoxR-vWA-beta-propeller ternary system domain-containing protein</fullName>
    </recommendedName>
</protein>
<evidence type="ECO:0000313" key="2">
    <source>
        <dbReference type="EMBL" id="MDI9859347.1"/>
    </source>
</evidence>
<dbReference type="Pfam" id="PF19920">
    <property type="entry name" value="bpX4"/>
    <property type="match status" value="1"/>
</dbReference>
<name>A0ABT6Y743_9BACT</name>
<comment type="caution">
    <text evidence="2">The sequence shown here is derived from an EMBL/GenBank/DDBJ whole genome shotgun (WGS) entry which is preliminary data.</text>
</comment>
<dbReference type="Proteomes" id="UP001236507">
    <property type="component" value="Unassembled WGS sequence"/>
</dbReference>
<gene>
    <name evidence="2" type="ORF">QM524_09015</name>
</gene>
<dbReference type="RefSeq" id="WP_283344303.1">
    <property type="nucleotide sequence ID" value="NZ_JASHIF010000007.1"/>
</dbReference>
<dbReference type="EMBL" id="JASHIF010000007">
    <property type="protein sequence ID" value="MDI9859347.1"/>
    <property type="molecule type" value="Genomic_DNA"/>
</dbReference>
<proteinExistence type="predicted"/>